<feature type="compositionally biased region" description="Acidic residues" evidence="9">
    <location>
        <begin position="140"/>
        <end position="155"/>
    </location>
</feature>
<dbReference type="InterPro" id="IPR027417">
    <property type="entry name" value="P-loop_NTPase"/>
</dbReference>
<gene>
    <name evidence="11" type="ORF">CAUJ_LOCUS15393</name>
</gene>
<feature type="region of interest" description="Disordered" evidence="9">
    <location>
        <begin position="54"/>
        <end position="322"/>
    </location>
</feature>
<feature type="domain" description="Bromo" evidence="10">
    <location>
        <begin position="918"/>
        <end position="973"/>
    </location>
</feature>
<feature type="compositionally biased region" description="Basic and acidic residues" evidence="9">
    <location>
        <begin position="309"/>
        <end position="318"/>
    </location>
</feature>
<name>A0A8S1HTT9_9PELO</name>
<dbReference type="OrthoDB" id="5421at2759"/>
<dbReference type="Proteomes" id="UP000835052">
    <property type="component" value="Unassembled WGS sequence"/>
</dbReference>
<dbReference type="Gene3D" id="1.10.8.60">
    <property type="match status" value="1"/>
</dbReference>
<evidence type="ECO:0000256" key="7">
    <source>
        <dbReference type="ARBA" id="ARBA00075625"/>
    </source>
</evidence>
<dbReference type="GO" id="GO:0006337">
    <property type="term" value="P:nucleosome disassembly"/>
    <property type="evidence" value="ECO:0007669"/>
    <property type="project" value="TreeGrafter"/>
</dbReference>
<dbReference type="SMART" id="SM00297">
    <property type="entry name" value="BROMO"/>
    <property type="match status" value="1"/>
</dbReference>
<comment type="function">
    <text evidence="5">Thought to form a complex that enhances transcription from repetitive DNA sequences by modulating chromatin structure.</text>
</comment>
<accession>A0A8S1HTT9</accession>
<dbReference type="SUPFAM" id="SSF47370">
    <property type="entry name" value="Bromodomain"/>
    <property type="match status" value="1"/>
</dbReference>
<dbReference type="GO" id="GO:0006334">
    <property type="term" value="P:nucleosome assembly"/>
    <property type="evidence" value="ECO:0007669"/>
    <property type="project" value="TreeGrafter"/>
</dbReference>
<evidence type="ECO:0000256" key="2">
    <source>
        <dbReference type="ARBA" id="ARBA00022741"/>
    </source>
</evidence>
<evidence type="ECO:0000313" key="12">
    <source>
        <dbReference type="Proteomes" id="UP000835052"/>
    </source>
</evidence>
<feature type="compositionally biased region" description="Basic residues" evidence="9">
    <location>
        <begin position="285"/>
        <end position="295"/>
    </location>
</feature>
<dbReference type="InterPro" id="IPR045199">
    <property type="entry name" value="ATAD2-like"/>
</dbReference>
<keyword evidence="3" id="KW-0067">ATP-binding</keyword>
<evidence type="ECO:0000256" key="6">
    <source>
        <dbReference type="ARBA" id="ARBA00074192"/>
    </source>
</evidence>
<dbReference type="SUPFAM" id="SSF52540">
    <property type="entry name" value="P-loop containing nucleoside triphosphate hydrolases"/>
    <property type="match status" value="1"/>
</dbReference>
<comment type="caution">
    <text evidence="11">The sequence shown here is derived from an EMBL/GenBank/DDBJ whole genome shotgun (WGS) entry which is preliminary data.</text>
</comment>
<feature type="compositionally biased region" description="Basic and acidic residues" evidence="9">
    <location>
        <begin position="156"/>
        <end position="180"/>
    </location>
</feature>
<dbReference type="GO" id="GO:0005634">
    <property type="term" value="C:nucleus"/>
    <property type="evidence" value="ECO:0007669"/>
    <property type="project" value="TreeGrafter"/>
</dbReference>
<dbReference type="GO" id="GO:0003682">
    <property type="term" value="F:chromatin binding"/>
    <property type="evidence" value="ECO:0007669"/>
    <property type="project" value="TreeGrafter"/>
</dbReference>
<evidence type="ECO:0000256" key="1">
    <source>
        <dbReference type="ARBA" id="ARBA00006914"/>
    </source>
</evidence>
<evidence type="ECO:0000256" key="5">
    <source>
        <dbReference type="ARBA" id="ARBA00057193"/>
    </source>
</evidence>
<dbReference type="InterPro" id="IPR003960">
    <property type="entry name" value="ATPase_AAA_CS"/>
</dbReference>
<feature type="compositionally biased region" description="Acidic residues" evidence="9">
    <location>
        <begin position="202"/>
        <end position="241"/>
    </location>
</feature>
<dbReference type="InterPro" id="IPR003593">
    <property type="entry name" value="AAA+_ATPase"/>
</dbReference>
<dbReference type="PROSITE" id="PS00633">
    <property type="entry name" value="BROMODOMAIN_1"/>
    <property type="match status" value="1"/>
</dbReference>
<dbReference type="InterPro" id="IPR003959">
    <property type="entry name" value="ATPase_AAA_core"/>
</dbReference>
<evidence type="ECO:0000313" key="11">
    <source>
        <dbReference type="EMBL" id="CAD6199491.1"/>
    </source>
</evidence>
<dbReference type="PROSITE" id="PS00674">
    <property type="entry name" value="AAA"/>
    <property type="match status" value="1"/>
</dbReference>
<keyword evidence="4 8" id="KW-0103">Bromodomain</keyword>
<feature type="compositionally biased region" description="Basic and acidic residues" evidence="9">
    <location>
        <begin position="1111"/>
        <end position="1128"/>
    </location>
</feature>
<keyword evidence="12" id="KW-1185">Reference proteome</keyword>
<dbReference type="Pfam" id="PF17862">
    <property type="entry name" value="AAA_lid_3"/>
    <property type="match status" value="1"/>
</dbReference>
<dbReference type="Gene3D" id="1.20.920.10">
    <property type="entry name" value="Bromodomain-like"/>
    <property type="match status" value="1"/>
</dbReference>
<feature type="compositionally biased region" description="Basic residues" evidence="9">
    <location>
        <begin position="1091"/>
        <end position="1110"/>
    </location>
</feature>
<proteinExistence type="inferred from homology"/>
<evidence type="ECO:0000256" key="8">
    <source>
        <dbReference type="PROSITE-ProRule" id="PRU00035"/>
    </source>
</evidence>
<feature type="compositionally biased region" description="Acidic residues" evidence="9">
    <location>
        <begin position="1135"/>
        <end position="1144"/>
    </location>
</feature>
<dbReference type="FunFam" id="1.10.8.60:FF:000016">
    <property type="entry name" value="ATPase family AAA domain-containing protein 2B"/>
    <property type="match status" value="1"/>
</dbReference>
<dbReference type="GO" id="GO:0005524">
    <property type="term" value="F:ATP binding"/>
    <property type="evidence" value="ECO:0007669"/>
    <property type="project" value="UniProtKB-KW"/>
</dbReference>
<dbReference type="PROSITE" id="PS50014">
    <property type="entry name" value="BROMODOMAIN_2"/>
    <property type="match status" value="1"/>
</dbReference>
<dbReference type="Pfam" id="PF00439">
    <property type="entry name" value="Bromodomain"/>
    <property type="match status" value="1"/>
</dbReference>
<dbReference type="SMART" id="SM00382">
    <property type="entry name" value="AAA"/>
    <property type="match status" value="1"/>
</dbReference>
<dbReference type="InterPro" id="IPR036427">
    <property type="entry name" value="Bromodomain-like_sf"/>
</dbReference>
<reference evidence="11" key="1">
    <citation type="submission" date="2020-10" db="EMBL/GenBank/DDBJ databases">
        <authorList>
            <person name="Kikuchi T."/>
        </authorList>
    </citation>
    <scope>NUCLEOTIDE SEQUENCE</scope>
    <source>
        <strain evidence="11">NKZ352</strain>
    </source>
</reference>
<dbReference type="PRINTS" id="PR00503">
    <property type="entry name" value="BROMODOMAIN"/>
</dbReference>
<keyword evidence="2" id="KW-0547">Nucleotide-binding</keyword>
<dbReference type="InterPro" id="IPR018359">
    <property type="entry name" value="Bromodomain_CS"/>
</dbReference>
<dbReference type="FunFam" id="3.40.50.300:FF:000061">
    <property type="entry name" value="ATPase family, AAA domain-containing 2"/>
    <property type="match status" value="1"/>
</dbReference>
<organism evidence="11 12">
    <name type="scientific">Caenorhabditis auriculariae</name>
    <dbReference type="NCBI Taxonomy" id="2777116"/>
    <lineage>
        <taxon>Eukaryota</taxon>
        <taxon>Metazoa</taxon>
        <taxon>Ecdysozoa</taxon>
        <taxon>Nematoda</taxon>
        <taxon>Chromadorea</taxon>
        <taxon>Rhabditida</taxon>
        <taxon>Rhabditina</taxon>
        <taxon>Rhabditomorpha</taxon>
        <taxon>Rhabditoidea</taxon>
        <taxon>Rhabditidae</taxon>
        <taxon>Peloderinae</taxon>
        <taxon>Caenorhabditis</taxon>
    </lineage>
</organism>
<feature type="compositionally biased region" description="Basic and acidic residues" evidence="9">
    <location>
        <begin position="75"/>
        <end position="84"/>
    </location>
</feature>
<dbReference type="EMBL" id="CAJGYM010000178">
    <property type="protein sequence ID" value="CAD6199491.1"/>
    <property type="molecule type" value="Genomic_DNA"/>
</dbReference>
<dbReference type="GO" id="GO:0016887">
    <property type="term" value="F:ATP hydrolysis activity"/>
    <property type="evidence" value="ECO:0007669"/>
    <property type="project" value="InterPro"/>
</dbReference>
<feature type="compositionally biased region" description="Basic and acidic residues" evidence="9">
    <location>
        <begin position="268"/>
        <end position="284"/>
    </location>
</feature>
<comment type="similarity">
    <text evidence="1">Belongs to the AAA ATPase family.</text>
</comment>
<evidence type="ECO:0000256" key="4">
    <source>
        <dbReference type="ARBA" id="ARBA00023117"/>
    </source>
</evidence>
<feature type="region of interest" description="Disordered" evidence="9">
    <location>
        <begin position="1063"/>
        <end position="1159"/>
    </location>
</feature>
<dbReference type="PANTHER" id="PTHR23069">
    <property type="entry name" value="AAA DOMAIN-CONTAINING"/>
    <property type="match status" value="1"/>
</dbReference>
<dbReference type="InterPro" id="IPR001487">
    <property type="entry name" value="Bromodomain"/>
</dbReference>
<sequence>MPPVRCDGFSPQKDVRRSTRERATLYASLQENRLGMNHEMLDSLIGNANRLRDRELRESQNRPTGYTRSGRKIHAFFDDGHSSDEDALLPRKSTRRHSYREDVLEAIKESRLMHERELRRSKPKPETQHRSGPSRRLSQEENDSNEEEVGEEEVSLYDRVKRERRQASVERRLDSPKTESPKISPSTSRNLRHDRRMRREEPEEEKDEAMEDGEETNDKPEEEGEKVAVEDEEDEVEEEAEEGPRQYSLRARRPPPKQQPIQSSRSLRLREFVREGREPREDRRSRRRHRSRRRNVRSDSDSTGDDEERFERRKDRSMAKHRGRFMPINMTQKELALTENALVKDKLRQIGGASCSDIDPMSIDSTVGFEQIGGLGPHIQSLKEVVLFPMLYPEVFSRFNINPPKGVIFYGPPGTGKTMVARALANECRKGANKVAFFMRKGADCLSKWVGESERQLRLLFDQAYQMRPSIIFFDEIDGLAPVRSSKQDQIHASIVSTLLALMDGLDGRGEVVVIGATNRLDTIDPALRRPGRFDRELNFSLPDRNARRQILNIHTSDWNENKPTDSTLDAIADSTSGYCGADLKFLCTESVLIALRSRYPHIYMTSERLVLDMDEIRVERSHFESAMRRITPASRRDLTIPSRPLDERTCILLGDLVKSLIATRIPEGYRFVQTVEATAGSELEKVVRALEQPPTVPAVRLLLCGSAAVADAGQTSFVLPAILSKLDHLPVFSLSVSVLLNDGRPEEALSHVVQGAIRAATNGPCIILLPSIDEWEHVVPPSVLHMLTTCLDSMTGFTPVLFLATLDSEYDGASDYVKEIFRPANCVRLPPARRNLRVQYFDHIVKPSLVPPKVFDASLYKMPLRAIEAEKVAPTRKLSEAEGRVLEKTYESLLRQMRIFLRDKLNRLVRDRRFVDFVMPVDAEDAADYHEIIENPICLADIMEKIDNKEYIHADQFLEDVRLITKNALEYNPVTTQDGKTIRHYAIGLRDVTEELIDTELDENFVENLEATSRLLQEGNVTPANEKLIEMPSGFVRSSPWSINNSLKAEIEKWKKEKEKEAQKLNSALNNTEAQKSATNEPLPNGVVRKVGKRKRWSVGNSGKRKKSKSLGEPEHSREAKDDEVPKTETLAGSDEDEYDNEVSMDGSLAEGISPETSPKEKLQLVISQHALKDFVEMCVEKSEGWSVSELERLAAVISHHIEQYRDKWDRSSLIGELRRVVSEWVVWPNCGSDLNSPMKDLQNGIL</sequence>
<evidence type="ECO:0000256" key="9">
    <source>
        <dbReference type="SAM" id="MobiDB-lite"/>
    </source>
</evidence>
<evidence type="ECO:0000256" key="3">
    <source>
        <dbReference type="ARBA" id="ARBA00022840"/>
    </source>
</evidence>
<dbReference type="GO" id="GO:0045815">
    <property type="term" value="P:transcription initiation-coupled chromatin remodeling"/>
    <property type="evidence" value="ECO:0007669"/>
    <property type="project" value="TreeGrafter"/>
</dbReference>
<protein>
    <recommendedName>
        <fullName evidence="6">Tat-binding homolog 7</fullName>
    </recommendedName>
    <alternativeName>
        <fullName evidence="7">Lin-48 expression abnormal protein 1</fullName>
    </alternativeName>
</protein>
<dbReference type="AlphaFoldDB" id="A0A8S1HTT9"/>
<evidence type="ECO:0000259" key="10">
    <source>
        <dbReference type="PROSITE" id="PS50014"/>
    </source>
</evidence>
<dbReference type="GO" id="GO:0042393">
    <property type="term" value="F:histone binding"/>
    <property type="evidence" value="ECO:0007669"/>
    <property type="project" value="TreeGrafter"/>
</dbReference>
<feature type="compositionally biased region" description="Basic and acidic residues" evidence="9">
    <location>
        <begin position="99"/>
        <end position="129"/>
    </location>
</feature>
<dbReference type="Pfam" id="PF00004">
    <property type="entry name" value="AAA"/>
    <property type="match status" value="1"/>
</dbReference>
<dbReference type="InterPro" id="IPR041569">
    <property type="entry name" value="AAA_lid_3"/>
</dbReference>
<dbReference type="PANTHER" id="PTHR23069:SF0">
    <property type="entry name" value="TAT-BINDING HOMOLOG 7"/>
    <property type="match status" value="1"/>
</dbReference>
<feature type="compositionally biased region" description="Polar residues" evidence="9">
    <location>
        <begin position="1066"/>
        <end position="1083"/>
    </location>
</feature>
<dbReference type="Gene3D" id="3.40.50.300">
    <property type="entry name" value="P-loop containing nucleotide triphosphate hydrolases"/>
    <property type="match status" value="1"/>
</dbReference>